<dbReference type="SUPFAM" id="SSF57667">
    <property type="entry name" value="beta-beta-alpha zinc fingers"/>
    <property type="match status" value="1"/>
</dbReference>
<feature type="region of interest" description="Disordered" evidence="8">
    <location>
        <begin position="135"/>
        <end position="162"/>
    </location>
</feature>
<dbReference type="Proteomes" id="UP001328107">
    <property type="component" value="Unassembled WGS sequence"/>
</dbReference>
<evidence type="ECO:0000313" key="10">
    <source>
        <dbReference type="EMBL" id="GMR53522.1"/>
    </source>
</evidence>
<feature type="region of interest" description="Disordered" evidence="8">
    <location>
        <begin position="303"/>
        <end position="322"/>
    </location>
</feature>
<dbReference type="AlphaFoldDB" id="A0AAN5CZU5"/>
<comment type="caution">
    <text evidence="10">The sequence shown here is derived from an EMBL/GenBank/DDBJ whole genome shotgun (WGS) entry which is preliminary data.</text>
</comment>
<protein>
    <recommendedName>
        <fullName evidence="9">C2H2-type domain-containing protein</fullName>
    </recommendedName>
</protein>
<feature type="compositionally biased region" description="Low complexity" evidence="8">
    <location>
        <begin position="149"/>
        <end position="162"/>
    </location>
</feature>
<accession>A0AAN5CZU5</accession>
<dbReference type="GO" id="GO:0008270">
    <property type="term" value="F:zinc ion binding"/>
    <property type="evidence" value="ECO:0007669"/>
    <property type="project" value="UniProtKB-KW"/>
</dbReference>
<keyword evidence="6" id="KW-0539">Nucleus</keyword>
<dbReference type="GO" id="GO:0005634">
    <property type="term" value="C:nucleus"/>
    <property type="evidence" value="ECO:0007669"/>
    <property type="project" value="UniProtKB-SubCell"/>
</dbReference>
<dbReference type="SMART" id="SM00355">
    <property type="entry name" value="ZnF_C2H2"/>
    <property type="match status" value="3"/>
</dbReference>
<evidence type="ECO:0000256" key="3">
    <source>
        <dbReference type="ARBA" id="ARBA00022737"/>
    </source>
</evidence>
<organism evidence="10 11">
    <name type="scientific">Pristionchus mayeri</name>
    <dbReference type="NCBI Taxonomy" id="1317129"/>
    <lineage>
        <taxon>Eukaryota</taxon>
        <taxon>Metazoa</taxon>
        <taxon>Ecdysozoa</taxon>
        <taxon>Nematoda</taxon>
        <taxon>Chromadorea</taxon>
        <taxon>Rhabditida</taxon>
        <taxon>Rhabditina</taxon>
        <taxon>Diplogasteromorpha</taxon>
        <taxon>Diplogasteroidea</taxon>
        <taxon>Neodiplogasteridae</taxon>
        <taxon>Pristionchus</taxon>
    </lineage>
</organism>
<keyword evidence="4 7" id="KW-0863">Zinc-finger</keyword>
<evidence type="ECO:0000256" key="2">
    <source>
        <dbReference type="ARBA" id="ARBA00022723"/>
    </source>
</evidence>
<keyword evidence="5" id="KW-0862">Zinc</keyword>
<evidence type="ECO:0000313" key="11">
    <source>
        <dbReference type="Proteomes" id="UP001328107"/>
    </source>
</evidence>
<dbReference type="InterPro" id="IPR013087">
    <property type="entry name" value="Znf_C2H2_type"/>
</dbReference>
<name>A0AAN5CZU5_9BILA</name>
<proteinExistence type="predicted"/>
<feature type="domain" description="C2H2-type" evidence="9">
    <location>
        <begin position="67"/>
        <end position="94"/>
    </location>
</feature>
<feature type="non-terminal residue" evidence="10">
    <location>
        <position position="322"/>
    </location>
</feature>
<keyword evidence="11" id="KW-1185">Reference proteome</keyword>
<dbReference type="Gene3D" id="3.30.160.60">
    <property type="entry name" value="Classic Zinc Finger"/>
    <property type="match status" value="2"/>
</dbReference>
<evidence type="ECO:0000256" key="4">
    <source>
        <dbReference type="ARBA" id="ARBA00022771"/>
    </source>
</evidence>
<dbReference type="InterPro" id="IPR036236">
    <property type="entry name" value="Znf_C2H2_sf"/>
</dbReference>
<keyword evidence="2" id="KW-0479">Metal-binding</keyword>
<evidence type="ECO:0000259" key="9">
    <source>
        <dbReference type="PROSITE" id="PS50157"/>
    </source>
</evidence>
<keyword evidence="3" id="KW-0677">Repeat</keyword>
<evidence type="ECO:0000256" key="7">
    <source>
        <dbReference type="PROSITE-ProRule" id="PRU00042"/>
    </source>
</evidence>
<feature type="non-terminal residue" evidence="10">
    <location>
        <position position="1"/>
    </location>
</feature>
<dbReference type="InterPro" id="IPR050888">
    <property type="entry name" value="ZnF_C2H2-type_TF"/>
</dbReference>
<evidence type="ECO:0000256" key="6">
    <source>
        <dbReference type="ARBA" id="ARBA00023242"/>
    </source>
</evidence>
<dbReference type="PANTHER" id="PTHR24406">
    <property type="entry name" value="TRANSCRIPTIONAL REPRESSOR CTCFL-RELATED"/>
    <property type="match status" value="1"/>
</dbReference>
<dbReference type="EMBL" id="BTRK01000005">
    <property type="protein sequence ID" value="GMR53522.1"/>
    <property type="molecule type" value="Genomic_DNA"/>
</dbReference>
<sequence>EMCVVVAPSGRRREKTTGGTTLDVLVAMKSNGEPLASRCLSEHEAIQSPDDSDEIKRMENDPDVSTRTCSLCGYQGKWVSEMIRHKRVHTNDRPFKCRYCSRTSKWKADLIRHVAKTHGIRVVSKYSRSKTLNESRSSFQLSPKSVKDSSLSPRSSCSSPFSPTQSIAYRCLLCNLEQEELSNMIKHLSNVHALPPYSCLSCASSMPSIEFAMAHTLSCPSSTIKPNMHTVYGRSLEVDTSSSTPMSSSSPLLPLPHSPLETSLPSSSILPLLALLLPQLYNPDIKYGITATSVDPKTVSSFHLPSPSSSSFPLPSPSSSSS</sequence>
<dbReference type="PROSITE" id="PS50157">
    <property type="entry name" value="ZINC_FINGER_C2H2_2"/>
    <property type="match status" value="1"/>
</dbReference>
<evidence type="ECO:0000256" key="1">
    <source>
        <dbReference type="ARBA" id="ARBA00004123"/>
    </source>
</evidence>
<evidence type="ECO:0000256" key="5">
    <source>
        <dbReference type="ARBA" id="ARBA00022833"/>
    </source>
</evidence>
<comment type="subcellular location">
    <subcellularLocation>
        <location evidence="1">Nucleus</location>
    </subcellularLocation>
</comment>
<gene>
    <name evidence="10" type="ORF">PMAYCL1PPCAC_23717</name>
</gene>
<evidence type="ECO:0000256" key="8">
    <source>
        <dbReference type="SAM" id="MobiDB-lite"/>
    </source>
</evidence>
<reference evidence="11" key="1">
    <citation type="submission" date="2022-10" db="EMBL/GenBank/DDBJ databases">
        <title>Genome assembly of Pristionchus species.</title>
        <authorList>
            <person name="Yoshida K."/>
            <person name="Sommer R.J."/>
        </authorList>
    </citation>
    <scope>NUCLEOTIDE SEQUENCE [LARGE SCALE GENOMIC DNA]</scope>
    <source>
        <strain evidence="11">RS5460</strain>
    </source>
</reference>